<keyword evidence="3" id="KW-1185">Reference proteome</keyword>
<name>A0A8T0G2D7_ARGBR</name>
<protein>
    <submittedName>
        <fullName evidence="2">Uncharacterized protein</fullName>
    </submittedName>
</protein>
<dbReference type="InterPro" id="IPR036179">
    <property type="entry name" value="Ig-like_dom_sf"/>
</dbReference>
<evidence type="ECO:0000313" key="2">
    <source>
        <dbReference type="EMBL" id="KAF8796200.1"/>
    </source>
</evidence>
<organism evidence="2 3">
    <name type="scientific">Argiope bruennichi</name>
    <name type="common">Wasp spider</name>
    <name type="synonym">Aranea bruennichi</name>
    <dbReference type="NCBI Taxonomy" id="94029"/>
    <lineage>
        <taxon>Eukaryota</taxon>
        <taxon>Metazoa</taxon>
        <taxon>Ecdysozoa</taxon>
        <taxon>Arthropoda</taxon>
        <taxon>Chelicerata</taxon>
        <taxon>Arachnida</taxon>
        <taxon>Araneae</taxon>
        <taxon>Araneomorphae</taxon>
        <taxon>Entelegynae</taxon>
        <taxon>Araneoidea</taxon>
        <taxon>Araneidae</taxon>
        <taxon>Argiope</taxon>
    </lineage>
</organism>
<feature type="region of interest" description="Disordered" evidence="1">
    <location>
        <begin position="1"/>
        <end position="21"/>
    </location>
</feature>
<gene>
    <name evidence="2" type="ORF">HNY73_000610</name>
</gene>
<comment type="caution">
    <text evidence="2">The sequence shown here is derived from an EMBL/GenBank/DDBJ whole genome shotgun (WGS) entry which is preliminary data.</text>
</comment>
<dbReference type="EMBL" id="JABXBU010000001">
    <property type="protein sequence ID" value="KAF8796200.1"/>
    <property type="molecule type" value="Genomic_DNA"/>
</dbReference>
<reference evidence="2" key="1">
    <citation type="journal article" date="2020" name="bioRxiv">
        <title>Chromosome-level reference genome of the European wasp spider Argiope bruennichi: a resource for studies on range expansion and evolutionary adaptation.</title>
        <authorList>
            <person name="Sheffer M.M."/>
            <person name="Hoppe A."/>
            <person name="Krehenwinkel H."/>
            <person name="Uhl G."/>
            <person name="Kuss A.W."/>
            <person name="Jensen L."/>
            <person name="Jensen C."/>
            <person name="Gillespie R.G."/>
            <person name="Hoff K.J."/>
            <person name="Prost S."/>
        </authorList>
    </citation>
    <scope>NUCLEOTIDE SEQUENCE</scope>
</reference>
<dbReference type="Proteomes" id="UP000807504">
    <property type="component" value="Unassembled WGS sequence"/>
</dbReference>
<dbReference type="SUPFAM" id="SSF48726">
    <property type="entry name" value="Immunoglobulin"/>
    <property type="match status" value="1"/>
</dbReference>
<sequence length="163" mass="18368">MRRTERAVSFGDTPRVQHAPEGDTGVVLCNVKADPKPVMNIDSRERFGEYICRASNPLGEKEVVIELKEGNPPPAPTLEVSSDKDTVKLDIKIVEDEDVDNDLRVTGFKVQYILALGSWNSAKTHEFKIGDVYELKNMSYNTQYIFRGAPHNAGRLWLFSPMK</sequence>
<evidence type="ECO:0000313" key="3">
    <source>
        <dbReference type="Proteomes" id="UP000807504"/>
    </source>
</evidence>
<dbReference type="AlphaFoldDB" id="A0A8T0G2D7"/>
<accession>A0A8T0G2D7</accession>
<evidence type="ECO:0000256" key="1">
    <source>
        <dbReference type="SAM" id="MobiDB-lite"/>
    </source>
</evidence>
<proteinExistence type="predicted"/>
<reference evidence="2" key="2">
    <citation type="submission" date="2020-06" db="EMBL/GenBank/DDBJ databases">
        <authorList>
            <person name="Sheffer M."/>
        </authorList>
    </citation>
    <scope>NUCLEOTIDE SEQUENCE</scope>
</reference>